<sequence>MAFSSTAPLLRIDAKGALPLILAAFPRRLRLCLDTALRIPAAREGVVAEITALVPEAADLAAAWNTNTAAAGADPWCDPDVIAARGALTRFLDHHAAERDVPAARALADCVTLLSCGGDDAAAAARIALPIWLEAEALPGLILHLPALAEAQTALGLGRRADHDEEVDVHEQDAGATLLEAWTEALEAAYTSLNAGASNVVAASAVLSRSASSEFVSCTPLVRALVLFGEKLTRPIADQAGEHERQRRRVAEQALAKARAREREASQSSATRRETISVPSTPVALAPGQIVVVAEVRETGTDRGRSMTKGYEGIIGKPVSLAPVPDLAQLRTALRFEFPYATGLIDRLLVDLTNRSYVGFSPTLVLGQPGVGKSRLISRIAYHLGVGLWRVDATHDSGAAIGGLDRRWANAEPAHPFLAIARYGVANPLMLVDELEKASTRRDYGRLWDSLLPMIEPETARVYPDPAFQTPLDISHVSWLFTANDIAPLPGPLLDRLRVIEMQAPTANDLEALLPPVLAGIAASRRLDPRFLATLDGEEIIAVRRHWRGGSIRRLARLVETVVAAREVSSRRH</sequence>
<dbReference type="Gene3D" id="3.40.50.300">
    <property type="entry name" value="P-loop containing nucleotide triphosphate hydrolases"/>
    <property type="match status" value="1"/>
</dbReference>
<gene>
    <name evidence="2" type="ORF">ABID43_004587</name>
</gene>
<feature type="domain" description="AAA+ ATPase" evidence="1">
    <location>
        <begin position="359"/>
        <end position="506"/>
    </location>
</feature>
<accession>A0ABV2LAZ4</accession>
<name>A0ABV2LAZ4_9HYPH</name>
<dbReference type="InterPro" id="IPR003959">
    <property type="entry name" value="ATPase_AAA_core"/>
</dbReference>
<dbReference type="Proteomes" id="UP001549145">
    <property type="component" value="Unassembled WGS sequence"/>
</dbReference>
<protein>
    <recommendedName>
        <fullName evidence="1">AAA+ ATPase domain-containing protein</fullName>
    </recommendedName>
</protein>
<keyword evidence="3" id="KW-1185">Reference proteome</keyword>
<evidence type="ECO:0000313" key="2">
    <source>
        <dbReference type="EMBL" id="MET3695022.1"/>
    </source>
</evidence>
<dbReference type="EMBL" id="JBEPMM010000021">
    <property type="protein sequence ID" value="MET3695022.1"/>
    <property type="molecule type" value="Genomic_DNA"/>
</dbReference>
<organism evidence="2 3">
    <name type="scientific">Methylobacterium goesingense</name>
    <dbReference type="NCBI Taxonomy" id="243690"/>
    <lineage>
        <taxon>Bacteria</taxon>
        <taxon>Pseudomonadati</taxon>
        <taxon>Pseudomonadota</taxon>
        <taxon>Alphaproteobacteria</taxon>
        <taxon>Hyphomicrobiales</taxon>
        <taxon>Methylobacteriaceae</taxon>
        <taxon>Methylobacterium</taxon>
    </lineage>
</organism>
<dbReference type="PANTHER" id="PTHR43718">
    <property type="entry name" value="LON PROTEASE"/>
    <property type="match status" value="1"/>
</dbReference>
<dbReference type="RefSeq" id="WP_238280662.1">
    <property type="nucleotide sequence ID" value="NZ_BPQL01000094.1"/>
</dbReference>
<dbReference type="InterPro" id="IPR003593">
    <property type="entry name" value="AAA+_ATPase"/>
</dbReference>
<dbReference type="InterPro" id="IPR027065">
    <property type="entry name" value="Lon_Prtase"/>
</dbReference>
<evidence type="ECO:0000259" key="1">
    <source>
        <dbReference type="SMART" id="SM00382"/>
    </source>
</evidence>
<evidence type="ECO:0000313" key="3">
    <source>
        <dbReference type="Proteomes" id="UP001549145"/>
    </source>
</evidence>
<comment type="caution">
    <text evidence="2">The sequence shown here is derived from an EMBL/GenBank/DDBJ whole genome shotgun (WGS) entry which is preliminary data.</text>
</comment>
<dbReference type="SUPFAM" id="SSF52540">
    <property type="entry name" value="P-loop containing nucleoside triphosphate hydrolases"/>
    <property type="match status" value="1"/>
</dbReference>
<dbReference type="Pfam" id="PF00004">
    <property type="entry name" value="AAA"/>
    <property type="match status" value="1"/>
</dbReference>
<dbReference type="SMART" id="SM00382">
    <property type="entry name" value="AAA"/>
    <property type="match status" value="1"/>
</dbReference>
<dbReference type="PANTHER" id="PTHR43718:SF2">
    <property type="entry name" value="LON PROTEASE HOMOLOG, MITOCHONDRIAL"/>
    <property type="match status" value="1"/>
</dbReference>
<reference evidence="2 3" key="1">
    <citation type="submission" date="2024-06" db="EMBL/GenBank/DDBJ databases">
        <title>Genomic Encyclopedia of Type Strains, Phase IV (KMG-IV): sequencing the most valuable type-strain genomes for metagenomic binning, comparative biology and taxonomic classification.</title>
        <authorList>
            <person name="Goeker M."/>
        </authorList>
    </citation>
    <scope>NUCLEOTIDE SEQUENCE [LARGE SCALE GENOMIC DNA]</scope>
    <source>
        <strain evidence="2 3">DSM 21331</strain>
    </source>
</reference>
<proteinExistence type="predicted"/>
<dbReference type="InterPro" id="IPR027417">
    <property type="entry name" value="P-loop_NTPase"/>
</dbReference>